<evidence type="ECO:0000313" key="2">
    <source>
        <dbReference type="EMBL" id="KKK93097.1"/>
    </source>
</evidence>
<accession>A0A0F8ZGZ6</accession>
<name>A0A0F8ZGZ6_9ZZZZ</name>
<dbReference type="EMBL" id="LAZR01047919">
    <property type="protein sequence ID" value="KKK93097.1"/>
    <property type="molecule type" value="Genomic_DNA"/>
</dbReference>
<comment type="caution">
    <text evidence="2">The sequence shown here is derived from an EMBL/GenBank/DDBJ whole genome shotgun (WGS) entry which is preliminary data.</text>
</comment>
<gene>
    <name evidence="2" type="ORF">LCGC14_2696270</name>
</gene>
<protein>
    <submittedName>
        <fullName evidence="2">Uncharacterized protein</fullName>
    </submittedName>
</protein>
<feature type="compositionally biased region" description="Basic and acidic residues" evidence="1">
    <location>
        <begin position="91"/>
        <end position="101"/>
    </location>
</feature>
<feature type="non-terminal residue" evidence="2">
    <location>
        <position position="138"/>
    </location>
</feature>
<feature type="region of interest" description="Disordered" evidence="1">
    <location>
        <begin position="77"/>
        <end position="138"/>
    </location>
</feature>
<proteinExistence type="predicted"/>
<sequence length="138" mass="15472">MESMTAPKKKKTTVEPLSPTLRENLLEMVAQVGTHAKVGEILHIGAGTLSNAIKNGAGRNLRQRLERNHASWARVHYGERDDVPGGPADPRGLRCRREERRAPRRVRSAVRSPGAKVRRPPGRFWTRPSRIQVGPFRS</sequence>
<dbReference type="AlphaFoldDB" id="A0A0F8ZGZ6"/>
<reference evidence="2" key="1">
    <citation type="journal article" date="2015" name="Nature">
        <title>Complex archaea that bridge the gap between prokaryotes and eukaryotes.</title>
        <authorList>
            <person name="Spang A."/>
            <person name="Saw J.H."/>
            <person name="Jorgensen S.L."/>
            <person name="Zaremba-Niedzwiedzka K."/>
            <person name="Martijn J."/>
            <person name="Lind A.E."/>
            <person name="van Eijk R."/>
            <person name="Schleper C."/>
            <person name="Guy L."/>
            <person name="Ettema T.J."/>
        </authorList>
    </citation>
    <scope>NUCLEOTIDE SEQUENCE</scope>
</reference>
<organism evidence="2">
    <name type="scientific">marine sediment metagenome</name>
    <dbReference type="NCBI Taxonomy" id="412755"/>
    <lineage>
        <taxon>unclassified sequences</taxon>
        <taxon>metagenomes</taxon>
        <taxon>ecological metagenomes</taxon>
    </lineage>
</organism>
<evidence type="ECO:0000256" key="1">
    <source>
        <dbReference type="SAM" id="MobiDB-lite"/>
    </source>
</evidence>